<reference evidence="7 8" key="1">
    <citation type="submission" date="2018-08" db="EMBL/GenBank/DDBJ databases">
        <title>Vibrio isolated from the Eastern China Marginal Seas.</title>
        <authorList>
            <person name="Li Y."/>
        </authorList>
    </citation>
    <scope>NUCLEOTIDE SEQUENCE [LARGE SCALE GENOMIC DNA]</scope>
    <source>
        <strain evidence="7 8">BEI233</strain>
    </source>
</reference>
<dbReference type="GO" id="GO:0009234">
    <property type="term" value="P:menaquinone biosynthetic process"/>
    <property type="evidence" value="ECO:0007669"/>
    <property type="project" value="UniProtKB-KW"/>
</dbReference>
<dbReference type="InterPro" id="IPR000873">
    <property type="entry name" value="AMP-dep_synth/lig_dom"/>
</dbReference>
<feature type="domain" description="AMP-binding enzyme C-terminal" evidence="6">
    <location>
        <begin position="371"/>
        <end position="434"/>
    </location>
</feature>
<keyword evidence="8" id="KW-1185">Reference proteome</keyword>
<dbReference type="AlphaFoldDB" id="A0A3A6QN10"/>
<protein>
    <submittedName>
        <fullName evidence="7">O-succinylbenzoate--CoA ligase</fullName>
        <ecNumber evidence="7">6.2.1.26</ecNumber>
    </submittedName>
</protein>
<dbReference type="SUPFAM" id="SSF56801">
    <property type="entry name" value="Acetyl-CoA synthetase-like"/>
    <property type="match status" value="1"/>
</dbReference>
<evidence type="ECO:0000256" key="1">
    <source>
        <dbReference type="ARBA" id="ARBA00022428"/>
    </source>
</evidence>
<dbReference type="NCBIfam" id="NF006539">
    <property type="entry name" value="PRK09029.1"/>
    <property type="match status" value="1"/>
</dbReference>
<feature type="domain" description="AMP-dependent synthetase/ligase" evidence="5">
    <location>
        <begin position="10"/>
        <end position="322"/>
    </location>
</feature>
<dbReference type="RefSeq" id="WP_120030643.1">
    <property type="nucleotide sequence ID" value="NZ_QVMU01000006.1"/>
</dbReference>
<keyword evidence="1" id="KW-0474">Menaquinone biosynthesis</keyword>
<dbReference type="InterPro" id="IPR042099">
    <property type="entry name" value="ANL_N_sf"/>
</dbReference>
<keyword evidence="3" id="KW-0547">Nucleotide-binding</keyword>
<evidence type="ECO:0000313" key="8">
    <source>
        <dbReference type="Proteomes" id="UP000273252"/>
    </source>
</evidence>
<sequence length="463" mass="51406">MNRSKSPLNQWAHLRPFAIALRTPERNFTWEELRDSVNQVALGLLQQGVVSGNIITCVGKNSPELVLMYLACLEIGVTCALTMPQPKQQLLDKLETLYRSDEKTFVWLVSEEQNLSDLANLHFDRTEYQASNLVSHYHAQQLASVIFTSGSTGTPKAVAHTSQQHFASADGLLQQFVYQADDCWLLSLPMYHVSGLAIIYRWLWSGAALKVGTGELSQDVHNVTHASLVATQLSRLLETKQALDLKRVLLGGSHIPLSLAQAATDRGIETWLGYGMTEAASTVTAKRINSLESAGRLLANREIKLVDQRIYIAGETLAKGYLYQGQITPLCDQSGWFDSKDLGQWIEGELQIIGRADNQFISGGENIHCEEIERALNQHTAVIQSLVIPIADERYGARPLALVQSTSDLEDLALAQWLSNRLVRFKVPDVFIAMPSTLLGSGIKLSRHAAKEWLKQSTNYQVI</sequence>
<dbReference type="GO" id="GO:0008756">
    <property type="term" value="F:o-succinylbenzoate-CoA ligase activity"/>
    <property type="evidence" value="ECO:0007669"/>
    <property type="project" value="UniProtKB-EC"/>
</dbReference>
<proteinExistence type="predicted"/>
<dbReference type="PANTHER" id="PTHR43767:SF1">
    <property type="entry name" value="NONRIBOSOMAL PEPTIDE SYNTHASE PES1 (EUROFUNG)-RELATED"/>
    <property type="match status" value="1"/>
</dbReference>
<dbReference type="CDD" id="cd17630">
    <property type="entry name" value="OSB_MenE-like"/>
    <property type="match status" value="1"/>
</dbReference>
<evidence type="ECO:0000256" key="3">
    <source>
        <dbReference type="ARBA" id="ARBA00022741"/>
    </source>
</evidence>
<dbReference type="Proteomes" id="UP000273252">
    <property type="component" value="Unassembled WGS sequence"/>
</dbReference>
<dbReference type="PROSITE" id="PS00455">
    <property type="entry name" value="AMP_BINDING"/>
    <property type="match status" value="1"/>
</dbReference>
<dbReference type="EMBL" id="QVMU01000006">
    <property type="protein sequence ID" value="RJX71996.1"/>
    <property type="molecule type" value="Genomic_DNA"/>
</dbReference>
<dbReference type="NCBIfam" id="TIGR01923">
    <property type="entry name" value="menE"/>
    <property type="match status" value="1"/>
</dbReference>
<evidence type="ECO:0000313" key="7">
    <source>
        <dbReference type="EMBL" id="RJX71996.1"/>
    </source>
</evidence>
<evidence type="ECO:0000259" key="5">
    <source>
        <dbReference type="Pfam" id="PF00501"/>
    </source>
</evidence>
<dbReference type="Pfam" id="PF00501">
    <property type="entry name" value="AMP-binding"/>
    <property type="match status" value="1"/>
</dbReference>
<keyword evidence="2 7" id="KW-0436">Ligase</keyword>
<dbReference type="EC" id="6.2.1.26" evidence="7"/>
<dbReference type="OrthoDB" id="9803968at2"/>
<dbReference type="GO" id="GO:0005524">
    <property type="term" value="F:ATP binding"/>
    <property type="evidence" value="ECO:0007669"/>
    <property type="project" value="UniProtKB-KW"/>
</dbReference>
<dbReference type="InterPro" id="IPR010192">
    <property type="entry name" value="MenE"/>
</dbReference>
<dbReference type="Pfam" id="PF13193">
    <property type="entry name" value="AMP-binding_C"/>
    <property type="match status" value="1"/>
</dbReference>
<keyword evidence="4" id="KW-0067">ATP-binding</keyword>
<evidence type="ECO:0000256" key="2">
    <source>
        <dbReference type="ARBA" id="ARBA00022598"/>
    </source>
</evidence>
<dbReference type="PANTHER" id="PTHR43767">
    <property type="entry name" value="LONG-CHAIN-FATTY-ACID--COA LIGASE"/>
    <property type="match status" value="1"/>
</dbReference>
<comment type="caution">
    <text evidence="7">The sequence shown here is derived from an EMBL/GenBank/DDBJ whole genome shotgun (WGS) entry which is preliminary data.</text>
</comment>
<accession>A0A3A6QN10</accession>
<dbReference type="InterPro" id="IPR050237">
    <property type="entry name" value="ATP-dep_AMP-bd_enzyme"/>
</dbReference>
<dbReference type="InterPro" id="IPR045851">
    <property type="entry name" value="AMP-bd_C_sf"/>
</dbReference>
<evidence type="ECO:0000259" key="6">
    <source>
        <dbReference type="Pfam" id="PF13193"/>
    </source>
</evidence>
<dbReference type="Gene3D" id="3.30.300.30">
    <property type="match status" value="1"/>
</dbReference>
<dbReference type="InterPro" id="IPR025110">
    <property type="entry name" value="AMP-bd_C"/>
</dbReference>
<organism evidence="7 8">
    <name type="scientific">Vibrio sinensis</name>
    <dbReference type="NCBI Taxonomy" id="2302434"/>
    <lineage>
        <taxon>Bacteria</taxon>
        <taxon>Pseudomonadati</taxon>
        <taxon>Pseudomonadota</taxon>
        <taxon>Gammaproteobacteria</taxon>
        <taxon>Vibrionales</taxon>
        <taxon>Vibrionaceae</taxon>
        <taxon>Vibrio</taxon>
    </lineage>
</organism>
<dbReference type="Gene3D" id="3.40.50.12780">
    <property type="entry name" value="N-terminal domain of ligase-like"/>
    <property type="match status" value="1"/>
</dbReference>
<gene>
    <name evidence="7" type="ORF">DZ860_09230</name>
</gene>
<evidence type="ECO:0000256" key="4">
    <source>
        <dbReference type="ARBA" id="ARBA00022840"/>
    </source>
</evidence>
<name>A0A3A6QN10_9VIBR</name>
<dbReference type="InterPro" id="IPR020845">
    <property type="entry name" value="AMP-binding_CS"/>
</dbReference>